<dbReference type="Proteomes" id="UP000562984">
    <property type="component" value="Unassembled WGS sequence"/>
</dbReference>
<sequence>MPAQPLLHADADAFFASVEARDAPELAERPFVVLAGDHPIVACANYPARAFGVRGGMGLPQAQRLCPELAAVPARFAEYERSSRLLLELFGQHAAAVEPGSMEEAFLDVGGRDALDTARRLRAEVREQIGLPLSVGIGRTKLIAKLASRRAKPDGLLVVLGSAEARLRDSLALADVWGVGTVTRERLCAIGIHTLRDLDQVDEPTLAPVVGRAMARRLCGIAAGTDDAAVRAPEPSRQLAAERSVIPASRSVSAVHTVFAAALLGAGERLHHRGGLAGRVEVLVTFDDGTTTAVRASIDPTDVLDELAATARELLDGTGFAADGRGVRKVRVTYTLHRPAPRDERQPALPFG</sequence>
<proteinExistence type="inferred from homology"/>
<dbReference type="GO" id="GO:0003887">
    <property type="term" value="F:DNA-directed DNA polymerase activity"/>
    <property type="evidence" value="ECO:0007669"/>
    <property type="project" value="InterPro"/>
</dbReference>
<comment type="caution">
    <text evidence="4">The sequence shown here is derived from an EMBL/GenBank/DDBJ whole genome shotgun (WGS) entry which is preliminary data.</text>
</comment>
<dbReference type="InterPro" id="IPR022880">
    <property type="entry name" value="DNApol_IV"/>
</dbReference>
<evidence type="ECO:0000259" key="3">
    <source>
        <dbReference type="PROSITE" id="PS50173"/>
    </source>
</evidence>
<name>A0A849A8B3_9ACTN</name>
<comment type="function">
    <text evidence="2">Poorly processive, error-prone DNA polymerase involved in untargeted mutagenesis. Copies undamaged DNA at stalled replication forks, which arise in vivo from mismatched or misaligned primer ends. These misaligned primers can be extended by PolIV. Exhibits no 3'-5' exonuclease (proofreading) activity. May be involved in translesional synthesis, in conjunction with the beta clamp from PolIII.</text>
</comment>
<dbReference type="SUPFAM" id="SSF56672">
    <property type="entry name" value="DNA/RNA polymerases"/>
    <property type="match status" value="1"/>
</dbReference>
<dbReference type="InterPro" id="IPR043128">
    <property type="entry name" value="Rev_trsase/Diguanyl_cyclase"/>
</dbReference>
<dbReference type="GO" id="GO:0070987">
    <property type="term" value="P:error-free translesion synthesis"/>
    <property type="evidence" value="ECO:0007669"/>
    <property type="project" value="TreeGrafter"/>
</dbReference>
<organism evidence="4 5">
    <name type="scientific">Nakamurella aerolata</name>
    <dbReference type="NCBI Taxonomy" id="1656892"/>
    <lineage>
        <taxon>Bacteria</taxon>
        <taxon>Bacillati</taxon>
        <taxon>Actinomycetota</taxon>
        <taxon>Actinomycetes</taxon>
        <taxon>Nakamurellales</taxon>
        <taxon>Nakamurellaceae</taxon>
        <taxon>Nakamurella</taxon>
    </lineage>
</organism>
<dbReference type="PANTHER" id="PTHR45990">
    <property type="entry name" value="DNA REPAIR PROTEIN REV1"/>
    <property type="match status" value="1"/>
</dbReference>
<evidence type="ECO:0000256" key="2">
    <source>
        <dbReference type="ARBA" id="ARBA00025589"/>
    </source>
</evidence>
<dbReference type="InterPro" id="IPR043502">
    <property type="entry name" value="DNA/RNA_pol_sf"/>
</dbReference>
<dbReference type="InterPro" id="IPR001126">
    <property type="entry name" value="UmuC"/>
</dbReference>
<dbReference type="PROSITE" id="PS50173">
    <property type="entry name" value="UMUC"/>
    <property type="match status" value="1"/>
</dbReference>
<dbReference type="GO" id="GO:0042276">
    <property type="term" value="P:error-prone translesion synthesis"/>
    <property type="evidence" value="ECO:0007669"/>
    <property type="project" value="TreeGrafter"/>
</dbReference>
<dbReference type="Gene3D" id="3.40.1170.60">
    <property type="match status" value="1"/>
</dbReference>
<accession>A0A849A8B3</accession>
<protein>
    <submittedName>
        <fullName evidence="4">DNA polymerase IV</fullName>
    </submittedName>
</protein>
<comment type="similarity">
    <text evidence="1">Belongs to the DNA polymerase type-Y family.</text>
</comment>
<dbReference type="AlphaFoldDB" id="A0A849A8B3"/>
<evidence type="ECO:0000313" key="4">
    <source>
        <dbReference type="EMBL" id="NNG36799.1"/>
    </source>
</evidence>
<keyword evidence="5" id="KW-1185">Reference proteome</keyword>
<feature type="domain" description="UmuC" evidence="3">
    <location>
        <begin position="6"/>
        <end position="180"/>
    </location>
</feature>
<evidence type="ECO:0000313" key="5">
    <source>
        <dbReference type="Proteomes" id="UP000562984"/>
    </source>
</evidence>
<dbReference type="InterPro" id="IPR017961">
    <property type="entry name" value="DNA_pol_Y-fam_little_finger"/>
</dbReference>
<dbReference type="EMBL" id="JABEND010000008">
    <property type="protein sequence ID" value="NNG36799.1"/>
    <property type="molecule type" value="Genomic_DNA"/>
</dbReference>
<dbReference type="CDD" id="cd03586">
    <property type="entry name" value="PolY_Pol_IV_kappa"/>
    <property type="match status" value="1"/>
</dbReference>
<dbReference type="GO" id="GO:0017125">
    <property type="term" value="F:deoxycytidyl transferase activity"/>
    <property type="evidence" value="ECO:0007669"/>
    <property type="project" value="TreeGrafter"/>
</dbReference>
<dbReference type="Gene3D" id="1.10.150.20">
    <property type="entry name" value="5' to 3' exonuclease, C-terminal subdomain"/>
    <property type="match status" value="1"/>
</dbReference>
<evidence type="ECO:0000256" key="1">
    <source>
        <dbReference type="ARBA" id="ARBA00010945"/>
    </source>
</evidence>
<dbReference type="RefSeq" id="WP_171200491.1">
    <property type="nucleotide sequence ID" value="NZ_JABEND010000008.1"/>
</dbReference>
<dbReference type="Pfam" id="PF11799">
    <property type="entry name" value="IMS_C"/>
    <property type="match status" value="1"/>
</dbReference>
<dbReference type="GO" id="GO:0003684">
    <property type="term" value="F:damaged DNA binding"/>
    <property type="evidence" value="ECO:0007669"/>
    <property type="project" value="InterPro"/>
</dbReference>
<dbReference type="Gene3D" id="3.30.70.270">
    <property type="match status" value="1"/>
</dbReference>
<dbReference type="GO" id="GO:0006281">
    <property type="term" value="P:DNA repair"/>
    <property type="evidence" value="ECO:0007669"/>
    <property type="project" value="InterPro"/>
</dbReference>
<dbReference type="Pfam" id="PF00817">
    <property type="entry name" value="IMS"/>
    <property type="match status" value="1"/>
</dbReference>
<dbReference type="PANTHER" id="PTHR45990:SF1">
    <property type="entry name" value="DNA REPAIR PROTEIN REV1"/>
    <property type="match status" value="1"/>
</dbReference>
<reference evidence="4 5" key="1">
    <citation type="submission" date="2020-05" db="EMBL/GenBank/DDBJ databases">
        <title>Nakamurella sp. DB0629 isolated from air conditioner.</title>
        <authorList>
            <person name="Kim D.H."/>
            <person name="Kim D.-U."/>
        </authorList>
    </citation>
    <scope>NUCLEOTIDE SEQUENCE [LARGE SCALE GENOMIC DNA]</scope>
    <source>
        <strain evidence="4 5">DB0629</strain>
    </source>
</reference>
<gene>
    <name evidence="4" type="ORF">HKD39_13965</name>
</gene>